<organism evidence="1 2">
    <name type="scientific">Pyropia yezoensis</name>
    <name type="common">Susabi-nori</name>
    <name type="synonym">Porphyra yezoensis</name>
    <dbReference type="NCBI Taxonomy" id="2788"/>
    <lineage>
        <taxon>Eukaryota</taxon>
        <taxon>Rhodophyta</taxon>
        <taxon>Bangiophyceae</taxon>
        <taxon>Bangiales</taxon>
        <taxon>Bangiaceae</taxon>
        <taxon>Pyropia</taxon>
    </lineage>
</organism>
<gene>
    <name evidence="1" type="ORF">I4F81_007087</name>
</gene>
<keyword evidence="2" id="KW-1185">Reference proteome</keyword>
<sequence>MVSSMATRTFLLVPEGEPSPTAPLTVSDVRGRLQPLVDGSCGPVAALDLGGAAYTYDAAAAMDTLLARAAEAGSLIDIQSLSLARIISSPASSSADAAARISALNAFTVLIDAVSQRVPTFLALDVSDNHLEATGASRVVDLLSGRGSSLHDGLFCRCALDAAAGRLLLPTLMPSSSSPAWSTTPLRVLRLDGNPLGDAGAVDVAALVARSPALLELSVSGCGFSSRGVSAVAAGMRKAPVKRLTSLSLSHNDFGGGGRDEEAANDSDHDQLLPGDVTDQCLADALAENPDLRSLDLSHMQLGRQPAACTEVLSAIGACCRALTAFNVAANRLPTSMGQALGAAISTQPQLSAFVAAHNPRLGSAGVAAVVANLTATTHDRLQTVDLADYGSGGDCAGGNTDDGAAEATRGTPSATTGTPDARVVRGRRRLSGVNGVGARAAAIDSIAAAMASSPVQPTPPQRRSGPYKPPAAAFDTPTTGDRDDTLSASTGGASPFVFGLSSPPPLTSVGPGVCDGRSGDADGGSTVDGASKAGVDPSASVACVDGSDSRTRLSDISRRVRGRLGAATGPPVLEEVATTAADAATPPLPRADVTPSTLSLADGLGADAAALRAGAPGPSEVPSASAEVQRQRCRQASLSLTPAGPAVTAANGGANDNLEGERQALLTSDGGTCRGCGSRATDEAAQAAGAASQDAVAAARAADVAAQAAVAVTPVADAVAPARGSRGDKAQDMVASTAAAADSQPRRRVAPIGAAWDAPPATAAPDVPAITVPDVPAVAVPDVPPEEIKTGMALTCFSATIALAGFLLLVMMWINHVIWDKRVFIDKHL</sequence>
<comment type="caution">
    <text evidence="1">The sequence shown here is derived from an EMBL/GenBank/DDBJ whole genome shotgun (WGS) entry which is preliminary data.</text>
</comment>
<dbReference type="Proteomes" id="UP000798662">
    <property type="component" value="Chromosome 2"/>
</dbReference>
<accession>A0ACC3C2M5</accession>
<reference evidence="1" key="1">
    <citation type="submission" date="2019-11" db="EMBL/GenBank/DDBJ databases">
        <title>Nori genome reveals adaptations in red seaweeds to the harsh intertidal environment.</title>
        <authorList>
            <person name="Wang D."/>
            <person name="Mao Y."/>
        </authorList>
    </citation>
    <scope>NUCLEOTIDE SEQUENCE</scope>
    <source>
        <tissue evidence="1">Gametophyte</tissue>
    </source>
</reference>
<evidence type="ECO:0000313" key="2">
    <source>
        <dbReference type="Proteomes" id="UP000798662"/>
    </source>
</evidence>
<name>A0ACC3C2M5_PYRYE</name>
<protein>
    <submittedName>
        <fullName evidence="1">Uncharacterized protein</fullName>
    </submittedName>
</protein>
<evidence type="ECO:0000313" key="1">
    <source>
        <dbReference type="EMBL" id="KAK1864541.1"/>
    </source>
</evidence>
<proteinExistence type="predicted"/>
<dbReference type="EMBL" id="CM020619">
    <property type="protein sequence ID" value="KAK1864541.1"/>
    <property type="molecule type" value="Genomic_DNA"/>
</dbReference>